<protein>
    <recommendedName>
        <fullName evidence="9">Pore membrane protein of 33 kDa</fullName>
    </recommendedName>
</protein>
<name>A0A7H9HSQ9_9SACH</name>
<evidence type="ECO:0000256" key="5">
    <source>
        <dbReference type="ARBA" id="ARBA00023136"/>
    </source>
</evidence>
<feature type="transmembrane region" description="Helical" evidence="6">
    <location>
        <begin position="190"/>
        <end position="208"/>
    </location>
</feature>
<evidence type="ECO:0000256" key="2">
    <source>
        <dbReference type="ARBA" id="ARBA00007322"/>
    </source>
</evidence>
<comment type="similarity">
    <text evidence="2">Belongs to the PER33/POM33 family.</text>
</comment>
<reference evidence="7 8" key="1">
    <citation type="submission" date="2020-06" db="EMBL/GenBank/DDBJ databases">
        <title>The yeast mating-type switching endonuclease HO is a domesticated member of an unorthodox homing genetic element family.</title>
        <authorList>
            <person name="Coughlan A.Y."/>
            <person name="Lombardi L."/>
            <person name="Braun-Galleani S."/>
            <person name="Martos A.R."/>
            <person name="Galeote V."/>
            <person name="Bigey F."/>
            <person name="Dequin S."/>
            <person name="Byrne K.P."/>
            <person name="Wolfe K.H."/>
        </authorList>
    </citation>
    <scope>NUCLEOTIDE SEQUENCE [LARGE SCALE GENOMIC DNA]</scope>
    <source>
        <strain evidence="7 8">CBS2947</strain>
    </source>
</reference>
<sequence>MPEKNKTEKSTPSTVKDSSVLKKFLRLSRTLQFAWFVGHVITLMASMFCFMSTNQALYRIAWLGVIESFGIITYQHYASKSKTSSEQKFTPQALLQNGDVLYFLLALMWFITPKFTLALVPYSFFSLFHVLIYCKSILLPEVFSLTAENSKVVSLITNFVRNFNERCMYWVGSMELNLFLFLALRALLWYPRSWIILLAYTLFIKIRFENSKYMQATFAQWRVRFDGAVSHPSIPPVLKRGYGKVKSLLIQISQFRLSKPQPAAASSASKEHSQKAN</sequence>
<dbReference type="InterPro" id="IPR051645">
    <property type="entry name" value="PER33/POM33_regulator"/>
</dbReference>
<feature type="transmembrane region" description="Helical" evidence="6">
    <location>
        <begin position="100"/>
        <end position="120"/>
    </location>
</feature>
<evidence type="ECO:0000256" key="1">
    <source>
        <dbReference type="ARBA" id="ARBA00004141"/>
    </source>
</evidence>
<feature type="transmembrane region" description="Helical" evidence="6">
    <location>
        <begin position="33"/>
        <end position="53"/>
    </location>
</feature>
<keyword evidence="5 6" id="KW-0472">Membrane</keyword>
<evidence type="ECO:0000256" key="6">
    <source>
        <dbReference type="SAM" id="Phobius"/>
    </source>
</evidence>
<dbReference type="GO" id="GO:0071786">
    <property type="term" value="P:endoplasmic reticulum tubular network organization"/>
    <property type="evidence" value="ECO:0007669"/>
    <property type="project" value="TreeGrafter"/>
</dbReference>
<keyword evidence="3 6" id="KW-0812">Transmembrane</keyword>
<evidence type="ECO:0000313" key="7">
    <source>
        <dbReference type="EMBL" id="QLQ79727.1"/>
    </source>
</evidence>
<gene>
    <name evidence="7" type="ORF">HG537_0C03750</name>
</gene>
<evidence type="ECO:0008006" key="9">
    <source>
        <dbReference type="Google" id="ProtNLM"/>
    </source>
</evidence>
<keyword evidence="4 6" id="KW-1133">Transmembrane helix</keyword>
<dbReference type="GO" id="GO:0016020">
    <property type="term" value="C:membrane"/>
    <property type="evidence" value="ECO:0007669"/>
    <property type="project" value="UniProtKB-SubCell"/>
</dbReference>
<feature type="transmembrane region" description="Helical" evidence="6">
    <location>
        <begin position="59"/>
        <end position="79"/>
    </location>
</feature>
<dbReference type="GO" id="GO:0005783">
    <property type="term" value="C:endoplasmic reticulum"/>
    <property type="evidence" value="ECO:0007669"/>
    <property type="project" value="TreeGrafter"/>
</dbReference>
<evidence type="ECO:0000256" key="4">
    <source>
        <dbReference type="ARBA" id="ARBA00022989"/>
    </source>
</evidence>
<proteinExistence type="inferred from homology"/>
<dbReference type="EMBL" id="CP059269">
    <property type="protein sequence ID" value="QLQ79727.1"/>
    <property type="molecule type" value="Genomic_DNA"/>
</dbReference>
<dbReference type="InterPro" id="IPR005344">
    <property type="entry name" value="TMEM33/Pom33"/>
</dbReference>
<evidence type="ECO:0000256" key="3">
    <source>
        <dbReference type="ARBA" id="ARBA00022692"/>
    </source>
</evidence>
<dbReference type="Proteomes" id="UP000510647">
    <property type="component" value="Chromosome 3"/>
</dbReference>
<accession>A0A7H9HSQ9</accession>
<dbReference type="OrthoDB" id="5581259at2759"/>
<dbReference type="Pfam" id="PF03661">
    <property type="entry name" value="TMEM33_Pom33"/>
    <property type="match status" value="1"/>
</dbReference>
<evidence type="ECO:0000313" key="8">
    <source>
        <dbReference type="Proteomes" id="UP000510647"/>
    </source>
</evidence>
<keyword evidence="8" id="KW-1185">Reference proteome</keyword>
<comment type="subcellular location">
    <subcellularLocation>
        <location evidence="1">Membrane</location>
        <topology evidence="1">Multi-pass membrane protein</topology>
    </subcellularLocation>
</comment>
<dbReference type="PANTHER" id="PTHR12703:SF6">
    <property type="entry name" value="PORE MEMBRANE PROTEIN OF 33 KDA"/>
    <property type="match status" value="1"/>
</dbReference>
<organism evidence="7 8">
    <name type="scientific">Torulaspora globosa</name>
    <dbReference type="NCBI Taxonomy" id="48254"/>
    <lineage>
        <taxon>Eukaryota</taxon>
        <taxon>Fungi</taxon>
        <taxon>Dikarya</taxon>
        <taxon>Ascomycota</taxon>
        <taxon>Saccharomycotina</taxon>
        <taxon>Saccharomycetes</taxon>
        <taxon>Saccharomycetales</taxon>
        <taxon>Saccharomycetaceae</taxon>
        <taxon>Torulaspora</taxon>
    </lineage>
</organism>
<dbReference type="PANTHER" id="PTHR12703">
    <property type="entry name" value="TRANSMEMBRANE PROTEIN 33"/>
    <property type="match status" value="1"/>
</dbReference>
<dbReference type="AlphaFoldDB" id="A0A7H9HSQ9"/>
<dbReference type="GO" id="GO:0061024">
    <property type="term" value="P:membrane organization"/>
    <property type="evidence" value="ECO:0007669"/>
    <property type="project" value="TreeGrafter"/>
</dbReference>